<evidence type="ECO:0000313" key="1">
    <source>
        <dbReference type="EMBL" id="SBS81880.1"/>
    </source>
</evidence>
<gene>
    <name evidence="1" type="ORF">PMALA_002120</name>
</gene>
<dbReference type="EMBL" id="FLQW01000105">
    <property type="protein sequence ID" value="SBS81880.1"/>
    <property type="molecule type" value="Genomic_DNA"/>
</dbReference>
<reference evidence="2" key="1">
    <citation type="submission" date="2016-05" db="EMBL/GenBank/DDBJ databases">
        <authorList>
            <person name="Naeem Raeece"/>
        </authorList>
    </citation>
    <scope>NUCLEOTIDE SEQUENCE [LARGE SCALE GENOMIC DNA]</scope>
</reference>
<protein>
    <submittedName>
        <fullName evidence="1">Uncharacterized protein</fullName>
    </submittedName>
</protein>
<proteinExistence type="predicted"/>
<sequence length="224" mass="26872">MNEKNIKEKLNVSINHLNKRKLKFEIKIFPIEKTVYEIFNIFSKRMKKKLKLTLIKLKRKKKKCDKCSEQIDTFNPFLTYDIDVNKTSFSLLKIEVYCSKCYTIKNFSAFSNELYKNVNSDDFLNFSPLYQHYYNVNNLEIQNKNILENDINTHFTISVLAKNLRWSCCTPHNTYDEFLEFTLNSQESKERSIMNEDILRKRKVKEALLTHITNDKKKKKRVIK</sequence>
<accession>A0A1A8VND8</accession>
<dbReference type="VEuPathDB" id="PlasmoDB:PmUG01_03015600"/>
<evidence type="ECO:0000313" key="2">
    <source>
        <dbReference type="Proteomes" id="UP000078597"/>
    </source>
</evidence>
<name>A0A1A8VND8_PLAMA</name>
<organism evidence="1 2">
    <name type="scientific">Plasmodium malariae</name>
    <dbReference type="NCBI Taxonomy" id="5858"/>
    <lineage>
        <taxon>Eukaryota</taxon>
        <taxon>Sar</taxon>
        <taxon>Alveolata</taxon>
        <taxon>Apicomplexa</taxon>
        <taxon>Aconoidasida</taxon>
        <taxon>Haemosporida</taxon>
        <taxon>Plasmodiidae</taxon>
        <taxon>Plasmodium</taxon>
        <taxon>Plasmodium (Plasmodium)</taxon>
    </lineage>
</organism>
<dbReference type="Proteomes" id="UP000078597">
    <property type="component" value="Unassembled WGS sequence"/>
</dbReference>
<dbReference type="AlphaFoldDB" id="A0A1A8VND8"/>